<protein>
    <submittedName>
        <fullName evidence="1">Uncharacterized protein</fullName>
    </submittedName>
</protein>
<sequence length="499" mass="51806">MAKVLFSYGVKANYLALSAKDENTLYFITDSQEIFKGNQLVADKTKLNVSFVDTIPTAETSVPNVLYVATVSGKTTMWIKDGDSIVQTGGGEATEIADGVITISKFADGTVAKTLDGASDTTIPTSKAVADAIANAVKGLDGAFVDVSAEAAPEGSTGTVIKFTAKDGSTKQVTVADIFLASATYDNATHKLKLTLNDAASSIVEVDLSDLIGNSLSDVVVGQDEAFTVELGPGGTLGGFKTGDKVSTDMTAENIVKKLLMKQVPPTYTQPSVSISNNGGSSAGAYEIGSTVTPKLRATFTKNDAGDLTSIQFKKAGTDVGDAATASPADYTEAAFNLSSAISYSATVSYGEGAIKKDNLGDDYPTGHIEAGSKNTSNFTFTPYRQGYFCGYTVDTATLTSDGIRNLQQNKGGAYSAGTVKVTVKAGAKRVVIAAPLANKGMTKVLNESALNADVTSTFVKSTVDVEGANNYEAATYNVWTFVPDVAYGQDAILAVTFG</sequence>
<proteinExistence type="predicted"/>
<accession>A0A8S5UCY4</accession>
<organism evidence="1">
    <name type="scientific">Siphoviridae sp. ctgN495</name>
    <dbReference type="NCBI Taxonomy" id="2825608"/>
    <lineage>
        <taxon>Viruses</taxon>
        <taxon>Duplodnaviria</taxon>
        <taxon>Heunggongvirae</taxon>
        <taxon>Uroviricota</taxon>
        <taxon>Caudoviricetes</taxon>
    </lineage>
</organism>
<name>A0A8S5UCY4_9CAUD</name>
<dbReference type="EMBL" id="BK016063">
    <property type="protein sequence ID" value="DAF92291.1"/>
    <property type="molecule type" value="Genomic_DNA"/>
</dbReference>
<evidence type="ECO:0000313" key="1">
    <source>
        <dbReference type="EMBL" id="DAF92291.1"/>
    </source>
</evidence>
<reference evidence="1" key="1">
    <citation type="journal article" date="2021" name="Proc. Natl. Acad. Sci. U.S.A.">
        <title>A Catalog of Tens of Thousands of Viruses from Human Metagenomes Reveals Hidden Associations with Chronic Diseases.</title>
        <authorList>
            <person name="Tisza M.J."/>
            <person name="Buck C.B."/>
        </authorList>
    </citation>
    <scope>NUCLEOTIDE SEQUENCE</scope>
    <source>
        <strain evidence="1">CtgN495</strain>
    </source>
</reference>